<name>H1XU92_CALAY</name>
<evidence type="ECO:0000313" key="2">
    <source>
        <dbReference type="EMBL" id="APF17482.1"/>
    </source>
</evidence>
<dbReference type="Pfam" id="PF00685">
    <property type="entry name" value="Sulfotransfer_1"/>
    <property type="match status" value="1"/>
</dbReference>
<reference evidence="3 4" key="1">
    <citation type="submission" date="2011-09" db="EMBL/GenBank/DDBJ databases">
        <title>The permanent draft genome of Caldithrix abyssi DSM 13497.</title>
        <authorList>
            <consortium name="US DOE Joint Genome Institute (JGI-PGF)"/>
            <person name="Lucas S."/>
            <person name="Han J."/>
            <person name="Lapidus A."/>
            <person name="Bruce D."/>
            <person name="Goodwin L."/>
            <person name="Pitluck S."/>
            <person name="Peters L."/>
            <person name="Kyrpides N."/>
            <person name="Mavromatis K."/>
            <person name="Ivanova N."/>
            <person name="Mikhailova N."/>
            <person name="Chertkov O."/>
            <person name="Detter J.C."/>
            <person name="Tapia R."/>
            <person name="Han C."/>
            <person name="Land M."/>
            <person name="Hauser L."/>
            <person name="Markowitz V."/>
            <person name="Cheng J.-F."/>
            <person name="Hugenholtz P."/>
            <person name="Woyke T."/>
            <person name="Wu D."/>
            <person name="Spring S."/>
            <person name="Brambilla E."/>
            <person name="Klenk H.-P."/>
            <person name="Eisen J.A."/>
        </authorList>
    </citation>
    <scope>NUCLEOTIDE SEQUENCE [LARGE SCALE GENOMIC DNA]</scope>
    <source>
        <strain evidence="3 4">DSM 13497</strain>
    </source>
</reference>
<evidence type="ECO:0000313" key="4">
    <source>
        <dbReference type="Proteomes" id="UP000004671"/>
    </source>
</evidence>
<dbReference type="Gene3D" id="3.40.50.300">
    <property type="entry name" value="P-loop containing nucleotide triphosphate hydrolases"/>
    <property type="match status" value="1"/>
</dbReference>
<dbReference type="Proteomes" id="UP000183868">
    <property type="component" value="Chromosome"/>
</dbReference>
<evidence type="ECO:0000313" key="5">
    <source>
        <dbReference type="Proteomes" id="UP000183868"/>
    </source>
</evidence>
<sequence length="198" mass="22954" precursor="true">MVALTKKNKDLIIVVSGLPRSGTSLMMQILQAAGVPLLVDNVRQSDVNNPRGYFEYQAVKNLKNDNQWLKYAKGKAVKIISHLLYHLPAEFQYKVIFMNRNLDEIIASQNRMLKNVGKVSEIDDDTLKRHYAAHLFDIGRWLTHQKNMEVRQINFHHLFEKPQTELAILSDFLNIAFNTKQIQQVIQPELYRTKITGH</sequence>
<dbReference type="EMBL" id="CM001402">
    <property type="protein sequence ID" value="EHO41582.1"/>
    <property type="molecule type" value="Genomic_DNA"/>
</dbReference>
<reference evidence="2 5" key="2">
    <citation type="submission" date="2016-11" db="EMBL/GenBank/DDBJ databases">
        <title>Genomic analysis of Caldithrix abyssi and proposal of a novel bacterial phylum Caldithrichaeota.</title>
        <authorList>
            <person name="Kublanov I."/>
            <person name="Sigalova O."/>
            <person name="Gavrilov S."/>
            <person name="Lebedinsky A."/>
            <person name="Ivanova N."/>
            <person name="Daum C."/>
            <person name="Reddy T."/>
            <person name="Klenk H.P."/>
            <person name="Goker M."/>
            <person name="Reva O."/>
            <person name="Miroshnichenko M."/>
            <person name="Kyprides N."/>
            <person name="Woyke T."/>
            <person name="Gelfand M."/>
        </authorList>
    </citation>
    <scope>NUCLEOTIDE SEQUENCE [LARGE SCALE GENOMIC DNA]</scope>
    <source>
        <strain evidence="2 5">LF13</strain>
    </source>
</reference>
<dbReference type="GO" id="GO:0008146">
    <property type="term" value="F:sulfotransferase activity"/>
    <property type="evidence" value="ECO:0007669"/>
    <property type="project" value="InterPro"/>
</dbReference>
<dbReference type="eggNOG" id="COG0457">
    <property type="taxonomic scope" value="Bacteria"/>
</dbReference>
<feature type="domain" description="Sulfotransferase" evidence="1">
    <location>
        <begin position="13"/>
        <end position="187"/>
    </location>
</feature>
<dbReference type="InterPro" id="IPR000863">
    <property type="entry name" value="Sulfotransferase_dom"/>
</dbReference>
<dbReference type="AlphaFoldDB" id="H1XU92"/>
<organism evidence="3 4">
    <name type="scientific">Caldithrix abyssi DSM 13497</name>
    <dbReference type="NCBI Taxonomy" id="880073"/>
    <lineage>
        <taxon>Bacteria</taxon>
        <taxon>Pseudomonadati</taxon>
        <taxon>Calditrichota</taxon>
        <taxon>Calditrichia</taxon>
        <taxon>Calditrichales</taxon>
        <taxon>Calditrichaceae</taxon>
        <taxon>Caldithrix</taxon>
    </lineage>
</organism>
<dbReference type="InParanoid" id="H1XU92"/>
<dbReference type="EMBL" id="CP018099">
    <property type="protein sequence ID" value="APF17482.1"/>
    <property type="molecule type" value="Genomic_DNA"/>
</dbReference>
<dbReference type="KEGG" id="caby:Cabys_731"/>
<dbReference type="RefSeq" id="WP_006928746.1">
    <property type="nucleotide sequence ID" value="NZ_CM001402.1"/>
</dbReference>
<proteinExistence type="predicted"/>
<dbReference type="PaxDb" id="880073-Calab_1968"/>
<dbReference type="SUPFAM" id="SSF52540">
    <property type="entry name" value="P-loop containing nucleoside triphosphate hydrolases"/>
    <property type="match status" value="1"/>
</dbReference>
<keyword evidence="4" id="KW-1185">Reference proteome</keyword>
<keyword evidence="2" id="KW-0808">Transferase</keyword>
<gene>
    <name evidence="2" type="ORF">Cabys_731</name>
    <name evidence="3" type="ORF">Calab_1968</name>
</gene>
<accession>H1XU92</accession>
<dbReference type="Proteomes" id="UP000004671">
    <property type="component" value="Chromosome"/>
</dbReference>
<dbReference type="STRING" id="880073.Cabys_731"/>
<dbReference type="OrthoDB" id="9779418at2"/>
<evidence type="ECO:0000259" key="1">
    <source>
        <dbReference type="Pfam" id="PF00685"/>
    </source>
</evidence>
<dbReference type="HOGENOM" id="CLU_1394708_0_0_0"/>
<evidence type="ECO:0000313" key="3">
    <source>
        <dbReference type="EMBL" id="EHO41582.1"/>
    </source>
</evidence>
<dbReference type="InterPro" id="IPR027417">
    <property type="entry name" value="P-loop_NTPase"/>
</dbReference>
<protein>
    <submittedName>
        <fullName evidence="2">Sulfotransferase family protein</fullName>
    </submittedName>
</protein>